<proteinExistence type="predicted"/>
<dbReference type="AlphaFoldDB" id="A0A090MY74"/>
<keyword evidence="3" id="KW-1133">Transmembrane helix</keyword>
<keyword evidence="3" id="KW-0472">Membrane</keyword>
<reference evidence="7" key="2">
    <citation type="submission" date="2020-12" db="UniProtKB">
        <authorList>
            <consortium name="WormBaseParasite"/>
        </authorList>
    </citation>
    <scope>IDENTIFICATION</scope>
</reference>
<sequence>MIMNTWLIVVMKSNKIFISAIIITIVFILIWLNIIFLFNDITDFHNISLTEIKNFRIKTDGVWNEIVIINEKIDKNDILRIKRQYDMSPPMTVYGQSLHVTQQTSCLPGEIGPPGNDGLDGIPGENGMDGLPGMNGNILNINTKSIPCEACPIGPPGLPGQDGPPGLKGINGDPGPPGPPGKPGILGPRGEQGDPGPIGSPGKDGMPGIPGKDGKKYIVVNGPPGMPGLPGKMGRSGKPGIKGPDNLVGPVGPIGPAGLPGKKGSDGIPGVQGQPGTLGGDAAYCPCPPRIIINYTTTLKSLPVEKSKPLTTRKPPLLILPELKPLPKLENNYFNNNLDNYVAPKTGRRLYFARNFIIKHPIRIKHIKY</sequence>
<feature type="domain" description="Nematode cuticle collagen N-terminal" evidence="4">
    <location>
        <begin position="18"/>
        <end position="66"/>
    </location>
</feature>
<dbReference type="PANTHER" id="PTHR24637">
    <property type="entry name" value="COLLAGEN"/>
    <property type="match status" value="1"/>
</dbReference>
<dbReference type="GO" id="GO:0042302">
    <property type="term" value="F:structural constituent of cuticle"/>
    <property type="evidence" value="ECO:0007669"/>
    <property type="project" value="InterPro"/>
</dbReference>
<evidence type="ECO:0000313" key="8">
    <source>
        <dbReference type="WormBase" id="SRAE_2000135600"/>
    </source>
</evidence>
<dbReference type="WormBase" id="SRAE_2000135600">
    <property type="protein sequence ID" value="SRP05068"/>
    <property type="gene ID" value="WBGene00261560"/>
</dbReference>
<dbReference type="InterPro" id="IPR008160">
    <property type="entry name" value="Collagen"/>
</dbReference>
<dbReference type="GO" id="GO:0005581">
    <property type="term" value="C:collagen trimer"/>
    <property type="evidence" value="ECO:0007669"/>
    <property type="project" value="UniProtKB-KW"/>
</dbReference>
<gene>
    <name evidence="5 7 8" type="ORF">SRAE_2000135600</name>
</gene>
<organism evidence="5">
    <name type="scientific">Strongyloides ratti</name>
    <name type="common">Parasitic roundworm</name>
    <dbReference type="NCBI Taxonomy" id="34506"/>
    <lineage>
        <taxon>Eukaryota</taxon>
        <taxon>Metazoa</taxon>
        <taxon>Ecdysozoa</taxon>
        <taxon>Nematoda</taxon>
        <taxon>Chromadorea</taxon>
        <taxon>Rhabditida</taxon>
        <taxon>Tylenchina</taxon>
        <taxon>Panagrolaimomorpha</taxon>
        <taxon>Strongyloidoidea</taxon>
        <taxon>Strongyloididae</taxon>
        <taxon>Strongyloides</taxon>
    </lineage>
</organism>
<dbReference type="EMBL" id="LN609529">
    <property type="protein sequence ID" value="CEF66689.1"/>
    <property type="molecule type" value="Genomic_DNA"/>
</dbReference>
<dbReference type="Proteomes" id="UP000035682">
    <property type="component" value="Unplaced"/>
</dbReference>
<feature type="compositionally biased region" description="Low complexity" evidence="2">
    <location>
        <begin position="159"/>
        <end position="168"/>
    </location>
</feature>
<dbReference type="Pfam" id="PF01484">
    <property type="entry name" value="Col_cuticle_N"/>
    <property type="match status" value="1"/>
</dbReference>
<dbReference type="STRING" id="34506.A0A090MY74"/>
<dbReference type="WBParaSite" id="SRAE_2000135600.1">
    <property type="protein sequence ID" value="SRAE_2000135600.1"/>
    <property type="gene ID" value="WBGene00261560"/>
</dbReference>
<dbReference type="Pfam" id="PF01391">
    <property type="entry name" value="Collagen"/>
    <property type="match status" value="2"/>
</dbReference>
<dbReference type="RefSeq" id="XP_024505889.1">
    <property type="nucleotide sequence ID" value="XM_024652299.1"/>
</dbReference>
<dbReference type="GeneID" id="36379054"/>
<evidence type="ECO:0000313" key="6">
    <source>
        <dbReference type="Proteomes" id="UP000035682"/>
    </source>
</evidence>
<feature type="transmembrane region" description="Helical" evidence="3">
    <location>
        <begin position="16"/>
        <end position="38"/>
    </location>
</feature>
<reference evidence="5 6" key="1">
    <citation type="submission" date="2014-09" db="EMBL/GenBank/DDBJ databases">
        <authorList>
            <person name="Martin A.A."/>
        </authorList>
    </citation>
    <scope>NUCLEOTIDE SEQUENCE</scope>
    <source>
        <strain evidence="6">ED321</strain>
        <strain evidence="5">ED321 Heterogonic</strain>
    </source>
</reference>
<keyword evidence="5" id="KW-0176">Collagen</keyword>
<evidence type="ECO:0000313" key="7">
    <source>
        <dbReference type="WBParaSite" id="SRAE_2000135600.1"/>
    </source>
</evidence>
<dbReference type="Gene3D" id="1.20.5.320">
    <property type="entry name" value="6-Phosphogluconate Dehydrogenase, domain 3"/>
    <property type="match status" value="1"/>
</dbReference>
<dbReference type="PANTHER" id="PTHR24637:SF377">
    <property type="entry name" value="COLLAGEN TYPE IX ALPHA 1 CHAIN"/>
    <property type="match status" value="1"/>
</dbReference>
<feature type="region of interest" description="Disordered" evidence="2">
    <location>
        <begin position="152"/>
        <end position="246"/>
    </location>
</feature>
<keyword evidence="6" id="KW-1185">Reference proteome</keyword>
<protein>
    <submittedName>
        <fullName evidence="5 7">Nematode cuticle collagen, N-terminal domain and Collagen triple helix repeat-containing protein</fullName>
    </submittedName>
</protein>
<evidence type="ECO:0000259" key="4">
    <source>
        <dbReference type="Pfam" id="PF01484"/>
    </source>
</evidence>
<dbReference type="InterPro" id="IPR002486">
    <property type="entry name" value="Col_cuticle_N"/>
</dbReference>
<keyword evidence="1" id="KW-0677">Repeat</keyword>
<keyword evidence="3" id="KW-0812">Transmembrane</keyword>
<evidence type="ECO:0000256" key="1">
    <source>
        <dbReference type="ARBA" id="ARBA00022737"/>
    </source>
</evidence>
<dbReference type="CTD" id="36379054"/>
<evidence type="ECO:0000256" key="2">
    <source>
        <dbReference type="SAM" id="MobiDB-lite"/>
    </source>
</evidence>
<accession>A0A090MY74</accession>
<evidence type="ECO:0000313" key="5">
    <source>
        <dbReference type="EMBL" id="CEF66689.1"/>
    </source>
</evidence>
<dbReference type="OMA" id="EIANQAW"/>
<name>A0A090MY74_STRRB</name>
<dbReference type="OrthoDB" id="5877784at2759"/>
<evidence type="ECO:0000256" key="3">
    <source>
        <dbReference type="SAM" id="Phobius"/>
    </source>
</evidence>